<dbReference type="InterPro" id="IPR011992">
    <property type="entry name" value="EF-hand-dom_pair"/>
</dbReference>
<comment type="caution">
    <text evidence="1">The sequence shown here is derived from an EMBL/GenBank/DDBJ whole genome shotgun (WGS) entry which is preliminary data.</text>
</comment>
<proteinExistence type="predicted"/>
<dbReference type="EMBL" id="SUNJ01014694">
    <property type="protein sequence ID" value="TPP56294.1"/>
    <property type="molecule type" value="Genomic_DNA"/>
</dbReference>
<dbReference type="InterPro" id="IPR037177">
    <property type="entry name" value="DLC_sf"/>
</dbReference>
<dbReference type="Proteomes" id="UP000316759">
    <property type="component" value="Unassembled WGS sequence"/>
</dbReference>
<reference evidence="1 2" key="1">
    <citation type="submission" date="2019-04" db="EMBL/GenBank/DDBJ databases">
        <title>Annotation for the trematode Fasciola gigantica.</title>
        <authorList>
            <person name="Choi Y.-J."/>
        </authorList>
    </citation>
    <scope>NUCLEOTIDE SEQUENCE [LARGE SCALE GENOMIC DNA]</scope>
    <source>
        <strain evidence="1">Uganda_cow_1</strain>
    </source>
</reference>
<dbReference type="Pfam" id="PF01221">
    <property type="entry name" value="Dynein_light"/>
    <property type="match status" value="1"/>
</dbReference>
<keyword evidence="2" id="KW-1185">Reference proteome</keyword>
<sequence>MEDFLNIFFKIDTDYDEVIQLKDLSTYVAKNHLDSRMITRWRTLFGAETTGKITLHKYCEVLGLHQEDALVRRHSTILQESSKFSLGTDVEELAADMQHGMKINVSNEARRLLRVKGDDECPAEYAKGLKVYLDKEYGRAWHVIVVRGSFWMNFSHVRERSFQFRLKGWHFLIWQTPIDS</sequence>
<dbReference type="GO" id="GO:0007017">
    <property type="term" value="P:microtubule-based process"/>
    <property type="evidence" value="ECO:0007669"/>
    <property type="project" value="InterPro"/>
</dbReference>
<evidence type="ECO:0000313" key="1">
    <source>
        <dbReference type="EMBL" id="TPP56294.1"/>
    </source>
</evidence>
<dbReference type="InterPro" id="IPR001372">
    <property type="entry name" value="Dynein_light_chain_typ-1/2"/>
</dbReference>
<name>A0A504Y5H5_FASGI</name>
<gene>
    <name evidence="1" type="ORF">FGIG_00353</name>
</gene>
<organism evidence="1 2">
    <name type="scientific">Fasciola gigantica</name>
    <name type="common">Giant liver fluke</name>
    <dbReference type="NCBI Taxonomy" id="46835"/>
    <lineage>
        <taxon>Eukaryota</taxon>
        <taxon>Metazoa</taxon>
        <taxon>Spiralia</taxon>
        <taxon>Lophotrochozoa</taxon>
        <taxon>Platyhelminthes</taxon>
        <taxon>Trematoda</taxon>
        <taxon>Digenea</taxon>
        <taxon>Plagiorchiida</taxon>
        <taxon>Echinostomata</taxon>
        <taxon>Echinostomatoidea</taxon>
        <taxon>Fasciolidae</taxon>
        <taxon>Fasciola</taxon>
    </lineage>
</organism>
<dbReference type="AlphaFoldDB" id="A0A504Y5H5"/>
<dbReference type="CDD" id="cd21454">
    <property type="entry name" value="DLC-like_TAL"/>
    <property type="match status" value="1"/>
</dbReference>
<dbReference type="SMART" id="SM01375">
    <property type="entry name" value="Dynein_light"/>
    <property type="match status" value="1"/>
</dbReference>
<dbReference type="SUPFAM" id="SSF47473">
    <property type="entry name" value="EF-hand"/>
    <property type="match status" value="1"/>
</dbReference>
<dbReference type="Gene3D" id="3.30.740.10">
    <property type="entry name" value="Protein Inhibitor Of Neuronal Nitric Oxide Synthase"/>
    <property type="match status" value="1"/>
</dbReference>
<evidence type="ECO:0000313" key="2">
    <source>
        <dbReference type="Proteomes" id="UP000316759"/>
    </source>
</evidence>
<dbReference type="OrthoDB" id="6236179at2759"/>
<accession>A0A504Y5H5</accession>
<dbReference type="SUPFAM" id="SSF54648">
    <property type="entry name" value="DLC"/>
    <property type="match status" value="1"/>
</dbReference>
<protein>
    <submittedName>
        <fullName evidence="1">Tegumental antigen</fullName>
    </submittedName>
</protein>
<dbReference type="GO" id="GO:0030286">
    <property type="term" value="C:dynein complex"/>
    <property type="evidence" value="ECO:0007669"/>
    <property type="project" value="InterPro"/>
</dbReference>